<organism evidence="1 2">
    <name type="scientific">Faecalibacterium langellae</name>
    <dbReference type="NCBI Taxonomy" id="3435293"/>
    <lineage>
        <taxon>Bacteria</taxon>
        <taxon>Bacillati</taxon>
        <taxon>Bacillota</taxon>
        <taxon>Clostridia</taxon>
        <taxon>Eubacteriales</taxon>
        <taxon>Oscillospiraceae</taxon>
        <taxon>Faecalibacterium</taxon>
    </lineage>
</organism>
<protein>
    <submittedName>
        <fullName evidence="1">Uncharacterized protein</fullName>
    </submittedName>
</protein>
<keyword evidence="2" id="KW-1185">Reference proteome</keyword>
<reference evidence="1 2" key="1">
    <citation type="journal article" date="2017" name="Front. Microbiol.">
        <title>New Insights into the Diversity of the Genus Faecalibacterium.</title>
        <authorList>
            <person name="Benevides L."/>
            <person name="Burman S."/>
            <person name="Martin R."/>
            <person name="Robert V."/>
            <person name="Thomas M."/>
            <person name="Miquel S."/>
            <person name="Chain F."/>
            <person name="Sokol H."/>
            <person name="Bermudez-Humaran L.G."/>
            <person name="Morrison M."/>
            <person name="Langella P."/>
            <person name="Azevedo V.A."/>
            <person name="Chatel J.M."/>
            <person name="Soares S."/>
        </authorList>
    </citation>
    <scope>NUCLEOTIDE SEQUENCE [LARGE SCALE GENOMIC DNA]</scope>
    <source>
        <strain evidence="2">CNCM I-4541</strain>
    </source>
</reference>
<accession>A0ACC9CYW1</accession>
<sequence length="170" mass="18843">MRLQYFVTKADSGEQVLIAMEPAMKNDLEATKNGWQSDWTSDFISDPRLEKYAAKTEAGEIVALGAYREDDHGISVFIADIEAQPESNPTLTKKRRYAGVGRMMIAYGIQLSIDSGHGGVVTFAAKTDELYEHYVNDFHAVPIFQPFPGGPKLLMLADEGAQEIFGAYLF</sequence>
<dbReference type="Proteomes" id="UP000220959">
    <property type="component" value="Unassembled WGS sequence"/>
</dbReference>
<gene>
    <name evidence="1" type="ORF">CGS49_07490</name>
</gene>
<dbReference type="EMBL" id="NMTR01000019">
    <property type="protein sequence ID" value="PDX61014.1"/>
    <property type="molecule type" value="Genomic_DNA"/>
</dbReference>
<proteinExistence type="predicted"/>
<comment type="caution">
    <text evidence="1">The sequence shown here is derived from an EMBL/GenBank/DDBJ whole genome shotgun (WGS) entry which is preliminary data.</text>
</comment>
<evidence type="ECO:0000313" key="1">
    <source>
        <dbReference type="EMBL" id="PDX61014.1"/>
    </source>
</evidence>
<name>A0ACC9CYW1_9FIRM</name>
<evidence type="ECO:0000313" key="2">
    <source>
        <dbReference type="Proteomes" id="UP000220959"/>
    </source>
</evidence>